<organism evidence="11 12">
    <name type="scientific">Plakobranchus ocellatus</name>
    <dbReference type="NCBI Taxonomy" id="259542"/>
    <lineage>
        <taxon>Eukaryota</taxon>
        <taxon>Metazoa</taxon>
        <taxon>Spiralia</taxon>
        <taxon>Lophotrochozoa</taxon>
        <taxon>Mollusca</taxon>
        <taxon>Gastropoda</taxon>
        <taxon>Heterobranchia</taxon>
        <taxon>Euthyneura</taxon>
        <taxon>Panpulmonata</taxon>
        <taxon>Sacoglossa</taxon>
        <taxon>Placobranchoidea</taxon>
        <taxon>Plakobranchidae</taxon>
        <taxon>Plakobranchus</taxon>
    </lineage>
</organism>
<dbReference type="InterPro" id="IPR001111">
    <property type="entry name" value="TGF-b_propeptide"/>
</dbReference>
<evidence type="ECO:0000256" key="8">
    <source>
        <dbReference type="RuleBase" id="RU000354"/>
    </source>
</evidence>
<dbReference type="PROSITE" id="PS51362">
    <property type="entry name" value="TGF_BETA_2"/>
    <property type="match status" value="1"/>
</dbReference>
<evidence type="ECO:0000256" key="3">
    <source>
        <dbReference type="ARBA" id="ARBA00022525"/>
    </source>
</evidence>
<dbReference type="GO" id="GO:0005125">
    <property type="term" value="F:cytokine activity"/>
    <property type="evidence" value="ECO:0007669"/>
    <property type="project" value="TreeGrafter"/>
</dbReference>
<evidence type="ECO:0000256" key="7">
    <source>
        <dbReference type="ARBA" id="ARBA00023180"/>
    </source>
</evidence>
<dbReference type="AlphaFoldDB" id="A0AAV4D3U1"/>
<feature type="compositionally biased region" description="Basic residues" evidence="9">
    <location>
        <begin position="464"/>
        <end position="479"/>
    </location>
</feature>
<evidence type="ECO:0000256" key="4">
    <source>
        <dbReference type="ARBA" id="ARBA00022729"/>
    </source>
</evidence>
<comment type="subcellular location">
    <subcellularLocation>
        <location evidence="1">Secreted</location>
    </subcellularLocation>
</comment>
<dbReference type="GO" id="GO:0008083">
    <property type="term" value="F:growth factor activity"/>
    <property type="evidence" value="ECO:0007669"/>
    <property type="project" value="UniProtKB-KW"/>
</dbReference>
<protein>
    <submittedName>
        <fullName evidence="11">Nodal-related protein</fullName>
    </submittedName>
</protein>
<evidence type="ECO:0000256" key="1">
    <source>
        <dbReference type="ARBA" id="ARBA00004613"/>
    </source>
</evidence>
<comment type="similarity">
    <text evidence="2 8">Belongs to the TGF-beta family.</text>
</comment>
<comment type="caution">
    <text evidence="11">The sequence shown here is derived from an EMBL/GenBank/DDBJ whole genome shotgun (WGS) entry which is preliminary data.</text>
</comment>
<evidence type="ECO:0000313" key="11">
    <source>
        <dbReference type="EMBL" id="GFO38827.1"/>
    </source>
</evidence>
<feature type="domain" description="TGF-beta family profile" evidence="10">
    <location>
        <begin position="466"/>
        <end position="586"/>
    </location>
</feature>
<dbReference type="PANTHER" id="PTHR11848:SF302">
    <property type="entry name" value="TGF-BETA FAMILY PROFILE DOMAIN-CONTAINING PROTEIN"/>
    <property type="match status" value="1"/>
</dbReference>
<evidence type="ECO:0000313" key="12">
    <source>
        <dbReference type="Proteomes" id="UP000735302"/>
    </source>
</evidence>
<dbReference type="Pfam" id="PF00019">
    <property type="entry name" value="TGF_beta"/>
    <property type="match status" value="1"/>
</dbReference>
<evidence type="ECO:0000256" key="5">
    <source>
        <dbReference type="ARBA" id="ARBA00023030"/>
    </source>
</evidence>
<feature type="compositionally biased region" description="Low complexity" evidence="9">
    <location>
        <begin position="397"/>
        <end position="420"/>
    </location>
</feature>
<keyword evidence="12" id="KW-1185">Reference proteome</keyword>
<feature type="region of interest" description="Disordered" evidence="9">
    <location>
        <begin position="434"/>
        <end position="479"/>
    </location>
</feature>
<dbReference type="Gene3D" id="2.60.120.970">
    <property type="match status" value="1"/>
</dbReference>
<feature type="region of interest" description="Disordered" evidence="9">
    <location>
        <begin position="389"/>
        <end position="420"/>
    </location>
</feature>
<dbReference type="CDD" id="cd13759">
    <property type="entry name" value="TGF_beta_NODAL"/>
    <property type="match status" value="1"/>
</dbReference>
<proteinExistence type="inferred from homology"/>
<name>A0AAV4D3U1_9GAST</name>
<feature type="compositionally biased region" description="Basic and acidic residues" evidence="9">
    <location>
        <begin position="444"/>
        <end position="463"/>
    </location>
</feature>
<dbReference type="EMBL" id="BLXT01007365">
    <property type="protein sequence ID" value="GFO38827.1"/>
    <property type="molecule type" value="Genomic_DNA"/>
</dbReference>
<dbReference type="SUPFAM" id="SSF57501">
    <property type="entry name" value="Cystine-knot cytokines"/>
    <property type="match status" value="1"/>
</dbReference>
<evidence type="ECO:0000259" key="10">
    <source>
        <dbReference type="PROSITE" id="PS51362"/>
    </source>
</evidence>
<dbReference type="Proteomes" id="UP000735302">
    <property type="component" value="Unassembled WGS sequence"/>
</dbReference>
<keyword evidence="5 8" id="KW-0339">Growth factor</keyword>
<keyword evidence="3" id="KW-0964">Secreted</keyword>
<dbReference type="SMART" id="SM00204">
    <property type="entry name" value="TGFB"/>
    <property type="match status" value="1"/>
</dbReference>
<dbReference type="InterPro" id="IPR017948">
    <property type="entry name" value="TGFb_CS"/>
</dbReference>
<dbReference type="InterPro" id="IPR001839">
    <property type="entry name" value="TGF-b_C"/>
</dbReference>
<dbReference type="Pfam" id="PF00688">
    <property type="entry name" value="TGFb_propeptide"/>
    <property type="match status" value="1"/>
</dbReference>
<evidence type="ECO:0000256" key="6">
    <source>
        <dbReference type="ARBA" id="ARBA00023157"/>
    </source>
</evidence>
<feature type="region of interest" description="Disordered" evidence="9">
    <location>
        <begin position="158"/>
        <end position="180"/>
    </location>
</feature>
<dbReference type="GO" id="GO:0005615">
    <property type="term" value="C:extracellular space"/>
    <property type="evidence" value="ECO:0007669"/>
    <property type="project" value="TreeGrafter"/>
</dbReference>
<keyword evidence="4" id="KW-0732">Signal</keyword>
<dbReference type="InterPro" id="IPR015615">
    <property type="entry name" value="TGF-beta-rel"/>
</dbReference>
<accession>A0AAV4D3U1</accession>
<dbReference type="Gene3D" id="2.10.90.10">
    <property type="entry name" value="Cystine-knot cytokines"/>
    <property type="match status" value="1"/>
</dbReference>
<dbReference type="InterPro" id="IPR029034">
    <property type="entry name" value="Cystine-knot_cytokine"/>
</dbReference>
<keyword evidence="6" id="KW-1015">Disulfide bond</keyword>
<dbReference type="PROSITE" id="PS00250">
    <property type="entry name" value="TGF_BETA_1"/>
    <property type="match status" value="1"/>
</dbReference>
<evidence type="ECO:0000256" key="9">
    <source>
        <dbReference type="SAM" id="MobiDB-lite"/>
    </source>
</evidence>
<keyword evidence="7" id="KW-0325">Glycoprotein</keyword>
<reference evidence="11 12" key="1">
    <citation type="journal article" date="2021" name="Elife">
        <title>Chloroplast acquisition without the gene transfer in kleptoplastic sea slugs, Plakobranchus ocellatus.</title>
        <authorList>
            <person name="Maeda T."/>
            <person name="Takahashi S."/>
            <person name="Yoshida T."/>
            <person name="Shimamura S."/>
            <person name="Takaki Y."/>
            <person name="Nagai Y."/>
            <person name="Toyoda A."/>
            <person name="Suzuki Y."/>
            <person name="Arimoto A."/>
            <person name="Ishii H."/>
            <person name="Satoh N."/>
            <person name="Nishiyama T."/>
            <person name="Hasebe M."/>
            <person name="Maruyama T."/>
            <person name="Minagawa J."/>
            <person name="Obokata J."/>
            <person name="Shigenobu S."/>
        </authorList>
    </citation>
    <scope>NUCLEOTIDE SEQUENCE [LARGE SCALE GENOMIC DNA]</scope>
</reference>
<dbReference type="PANTHER" id="PTHR11848">
    <property type="entry name" value="TGF-BETA FAMILY"/>
    <property type="match status" value="1"/>
</dbReference>
<dbReference type="FunFam" id="2.10.90.10:FF:000001">
    <property type="entry name" value="Bone morphogenetic protein 4"/>
    <property type="match status" value="1"/>
</dbReference>
<gene>
    <name evidence="11" type="ORF">PoB_006533200</name>
</gene>
<sequence>MQCTTFCSLTEETTEHADQCYNDRFFSKLGDFSPSLASNIPSEINPAQFWHEHFAATSTSQARHTTSSFPLHNETELPSKSPHLMCIFESDQFTPHSFNLSYSTKSMQASTDAVSELRHYKCKTVFSVTTSIILLLALVQPPIAAAINLSSEEFHPSQILSSSSPLPSNQGGTSRKLSAGLTVPGSEVKEDEVLHHLYRNGRNKQNIRKPSVTFMVELFNDLQRGGTLGYSNRVEPVTDTVRSFSGQNSRRSRKGRRTVDFHIPYLPQHETLRAAEIRFLRKPSRKPTLRRFRFRADVRAGGKIVKKLAFREISRTQYEYNVFDVTSVVRPWINNHHGNMSLNIRVSKKLRNQVLLHYNDRKIQSTSLIVLYLEDKEFLKNMYASFTRGDEEKENSQEIQSSLSESTSGSFSSSSSSSEQSRSLFRAKRAVSFPPPPAYSADNHFPEKTRKRDRMLSRLPRETRARRRRNRKTKGRRFRPGRRESCRMYDFNVDFQVIGWGEWIIHPKRFNSKFCFGQCPSPIEAKYHPTNHAMLQTLMRMKLPNVAPAPCCVPTQLKPVSMLYLEYDEVVVRSHEDMVADQCGCR</sequence>
<evidence type="ECO:0000256" key="2">
    <source>
        <dbReference type="ARBA" id="ARBA00006656"/>
    </source>
</evidence>